<evidence type="ECO:0000313" key="2">
    <source>
        <dbReference type="RefSeq" id="XP_073809112.1"/>
    </source>
</evidence>
<gene>
    <name evidence="2" type="primary">si:ch211-201h21.5</name>
    <name evidence="2" type="synonym">fj92f10</name>
    <name evidence="2" type="synonym">si:dkey-98p3.7</name>
    <name evidence="2" type="synonym">wu:fj92f10</name>
    <name evidence="2" type="synonym">zgc:103582</name>
    <name evidence="2" type="synonym">zgc:136431</name>
</gene>
<accession>A0AC58JRL6</accession>
<evidence type="ECO:0000313" key="1">
    <source>
        <dbReference type="Proteomes" id="UP000000437"/>
    </source>
</evidence>
<dbReference type="RefSeq" id="XP_073809112.1">
    <property type="nucleotide sequence ID" value="XM_073953011.1"/>
</dbReference>
<dbReference type="Proteomes" id="UP000000437">
    <property type="component" value="Chromosome 6"/>
</dbReference>
<keyword evidence="1" id="KW-1185">Reference proteome</keyword>
<sequence>MAQKLLIIDTDCGIDDALAIIVALAAPNVKVLGVTCCFGNTNVDNVCMNVMRVLTVCQQTQIPVFKGSAAPLLGPELPLKDHFGTDGLGGVLKNSEDWKQLIQKEHAVHAILRLVNENPGQVSLIALGPLTNLALAVRLDPGLPQKLKDLYVMGGNMEGKGNMTPSSEFNFRMDAESAYVVLEEYTCPTHIATWEFTCRNKLSWEYFEELVNQKTSVAQFIKKITSKCWAYSRDFNSSNNKDVLFGKGFVPYDAFAVAACLDSSVITESLRCAVRVEVRGELGRGMMIVDAANTLKKGHLAFVMRTCDLKKFSSMLNASFQIA</sequence>
<proteinExistence type="predicted"/>
<reference evidence="2" key="1">
    <citation type="submission" date="2025-08" db="UniProtKB">
        <authorList>
            <consortium name="RefSeq"/>
        </authorList>
    </citation>
    <scope>IDENTIFICATION</scope>
    <source>
        <strain evidence="2">Tuebingen</strain>
        <tissue evidence="2">Fibroblasts and whole tissue</tissue>
    </source>
</reference>
<organism evidence="1 2">
    <name type="scientific">Danio rerio</name>
    <name type="common">Zebrafish</name>
    <name type="synonym">Brachydanio rerio</name>
    <dbReference type="NCBI Taxonomy" id="7955"/>
    <lineage>
        <taxon>Eukaryota</taxon>
        <taxon>Metazoa</taxon>
        <taxon>Chordata</taxon>
        <taxon>Craniata</taxon>
        <taxon>Vertebrata</taxon>
        <taxon>Euteleostomi</taxon>
        <taxon>Actinopterygii</taxon>
        <taxon>Neopterygii</taxon>
        <taxon>Teleostei</taxon>
        <taxon>Ostariophysi</taxon>
        <taxon>Cypriniformes</taxon>
        <taxon>Danionidae</taxon>
        <taxon>Danioninae</taxon>
        <taxon>Danio</taxon>
    </lineage>
</organism>
<protein>
    <submittedName>
        <fullName evidence="2">Uncharacterized protein isoform X1</fullName>
    </submittedName>
</protein>
<name>A0AC58JRL6_DANRE</name>